<feature type="compositionally biased region" description="Polar residues" evidence="1">
    <location>
        <begin position="67"/>
        <end position="76"/>
    </location>
</feature>
<name>A0ABN4WJZ6_9LACO</name>
<protein>
    <submittedName>
        <fullName evidence="2">Uncharacterized protein</fullName>
    </submittedName>
</protein>
<proteinExistence type="predicted"/>
<gene>
    <name evidence="2" type="ORF">A9176_08275</name>
</gene>
<sequence>MAVLTIGMLLCISVPAIHRTTTTKKAAQALSQRVASENAAVTGLYGKEKRPTNVPTTAGESVAASAPATQAGQDTTASPVYLMQVDGVWLFRNFETGQDHQLTPDKIQQYVSQSTQDVVQKVSSQ</sequence>
<evidence type="ECO:0000256" key="1">
    <source>
        <dbReference type="SAM" id="MobiDB-lite"/>
    </source>
</evidence>
<dbReference type="EMBL" id="CP016329">
    <property type="protein sequence ID" value="AQN80341.1"/>
    <property type="molecule type" value="Genomic_DNA"/>
</dbReference>
<organism evidence="2 3">
    <name type="scientific">Leuconostoc garlicum</name>
    <dbReference type="NCBI Taxonomy" id="255248"/>
    <lineage>
        <taxon>Bacteria</taxon>
        <taxon>Bacillati</taxon>
        <taxon>Bacillota</taxon>
        <taxon>Bacilli</taxon>
        <taxon>Lactobacillales</taxon>
        <taxon>Lactobacillaceae</taxon>
        <taxon>Leuconostoc</taxon>
    </lineage>
</organism>
<keyword evidence="3" id="KW-1185">Reference proteome</keyword>
<reference evidence="2 3" key="1">
    <citation type="submission" date="2016-06" db="EMBL/GenBank/DDBJ databases">
        <authorList>
            <person name="Kim H.J."/>
        </authorList>
    </citation>
    <scope>NUCLEOTIDE SEQUENCE [LARGE SCALE GENOMIC DNA]</scope>
    <source>
        <strain evidence="2 3">KFRI01</strain>
    </source>
</reference>
<evidence type="ECO:0000313" key="3">
    <source>
        <dbReference type="Proteomes" id="UP000188147"/>
    </source>
</evidence>
<accession>A0ABN4WJZ6</accession>
<feature type="region of interest" description="Disordered" evidence="1">
    <location>
        <begin position="41"/>
        <end position="76"/>
    </location>
</feature>
<evidence type="ECO:0000313" key="2">
    <source>
        <dbReference type="EMBL" id="AQN80341.1"/>
    </source>
</evidence>
<dbReference type="Proteomes" id="UP000188147">
    <property type="component" value="Chromosome"/>
</dbReference>